<reference evidence="2" key="1">
    <citation type="submission" date="2016-11" db="UniProtKB">
        <authorList>
            <consortium name="WormBaseParasite"/>
        </authorList>
    </citation>
    <scope>IDENTIFICATION</scope>
</reference>
<evidence type="ECO:0000313" key="1">
    <source>
        <dbReference type="Proteomes" id="UP000095287"/>
    </source>
</evidence>
<dbReference type="AlphaFoldDB" id="A0A1I7ZUE6"/>
<dbReference type="WBParaSite" id="L893_g29729.t1">
    <property type="protein sequence ID" value="L893_g29729.t1"/>
    <property type="gene ID" value="L893_g29729"/>
</dbReference>
<name>A0A1I7ZUE6_9BILA</name>
<keyword evidence="1" id="KW-1185">Reference proteome</keyword>
<sequence>MFLFQNFVTVKSEALEQPPDFLRKHQTRFKPRLCSQTRTIGSRTLQFQRFFTRRNMVKESRDEEKKVVAPIQLIRAFTILYKKITNIAKEGQ</sequence>
<accession>A0A1I7ZUE6</accession>
<dbReference type="Proteomes" id="UP000095287">
    <property type="component" value="Unplaced"/>
</dbReference>
<proteinExistence type="predicted"/>
<organism evidence="1 2">
    <name type="scientific">Steinernema glaseri</name>
    <dbReference type="NCBI Taxonomy" id="37863"/>
    <lineage>
        <taxon>Eukaryota</taxon>
        <taxon>Metazoa</taxon>
        <taxon>Ecdysozoa</taxon>
        <taxon>Nematoda</taxon>
        <taxon>Chromadorea</taxon>
        <taxon>Rhabditida</taxon>
        <taxon>Tylenchina</taxon>
        <taxon>Panagrolaimomorpha</taxon>
        <taxon>Strongyloidoidea</taxon>
        <taxon>Steinernematidae</taxon>
        <taxon>Steinernema</taxon>
    </lineage>
</organism>
<evidence type="ECO:0000313" key="2">
    <source>
        <dbReference type="WBParaSite" id="L893_g29729.t1"/>
    </source>
</evidence>
<protein>
    <submittedName>
        <fullName evidence="2">Uncharacterized protein</fullName>
    </submittedName>
</protein>